<protein>
    <submittedName>
        <fullName evidence="7">Nuclear autoantigenic sperm protein</fullName>
    </submittedName>
</protein>
<feature type="region of interest" description="Disordered" evidence="6">
    <location>
        <begin position="164"/>
        <end position="239"/>
    </location>
</feature>
<name>A0A1D1XQH1_9ARAE</name>
<keyword evidence="4" id="KW-0802">TPR repeat</keyword>
<feature type="compositionally biased region" description="Acidic residues" evidence="6">
    <location>
        <begin position="217"/>
        <end position="239"/>
    </location>
</feature>
<dbReference type="EMBL" id="GDJX01023303">
    <property type="protein sequence ID" value="JAT44633.1"/>
    <property type="molecule type" value="Transcribed_RNA"/>
</dbReference>
<dbReference type="AlphaFoldDB" id="A0A1D1XQH1"/>
<dbReference type="Gene3D" id="1.25.40.10">
    <property type="entry name" value="Tetratricopeptide repeat domain"/>
    <property type="match status" value="1"/>
</dbReference>
<comment type="similarity">
    <text evidence="2">Belongs to the NASP family.</text>
</comment>
<evidence type="ECO:0000256" key="1">
    <source>
        <dbReference type="ARBA" id="ARBA00004123"/>
    </source>
</evidence>
<evidence type="ECO:0000256" key="5">
    <source>
        <dbReference type="ARBA" id="ARBA00023242"/>
    </source>
</evidence>
<reference evidence="7" key="1">
    <citation type="submission" date="2015-07" db="EMBL/GenBank/DDBJ databases">
        <title>Transcriptome Assembly of Anthurium amnicola.</title>
        <authorList>
            <person name="Suzuki J."/>
        </authorList>
    </citation>
    <scope>NUCLEOTIDE SEQUENCE</scope>
</reference>
<dbReference type="InterPro" id="IPR019734">
    <property type="entry name" value="TPR_rpt"/>
</dbReference>
<sequence length="521" mass="54767">MVDPDEAAPAETLVGDGIADEHPAAPPQENPGVENDGSSTTADSSVAAEPEETLAPDGGGKGLVLQESGGSSVLGGAGGSSPSGGEAEGSDGPEDKLARADELFQKGSSAIEDGDFVEAVDCLSRALEIRVAHYGELASECASSYYKYGCALLYKAQEEADPLGNVPKGSSRNSEIATTAESGVNGASSKTSVSDDKPNNSLGSNEEEREPGSCKEDQEDDNEGSDDDEDLGEGDEDDSDLDLAWKMLDIARAIVEKQPEDSIVKVNILAALGEVAVEREDIETSLGDYHKALSILENLVEPNHRRIIELNFRICLVLELGSKVEEAIPYCKKALSLCESRLLQLKECLADKKDSMLATGDAGSLSTTNEIAGQSSSVSHPLAMSEKEQEIEVIGGIFYELEKKLEDLQQLMLNPTSVFAEIMKMASSKSPILETNTSLSSSQMGVVNGASDSSAISTAATDCSVKHLGVVGRGVKRASIAPIVAESSPKRLLFDTFSDKADSNVSEVLDSKAAESPPTQQ</sequence>
<dbReference type="GO" id="GO:0006335">
    <property type="term" value="P:DNA replication-dependent chromatin assembly"/>
    <property type="evidence" value="ECO:0007669"/>
    <property type="project" value="TreeGrafter"/>
</dbReference>
<evidence type="ECO:0000256" key="4">
    <source>
        <dbReference type="ARBA" id="ARBA00022803"/>
    </source>
</evidence>
<dbReference type="GO" id="GO:0005654">
    <property type="term" value="C:nucleoplasm"/>
    <property type="evidence" value="ECO:0007669"/>
    <property type="project" value="TreeGrafter"/>
</dbReference>
<proteinExistence type="inferred from homology"/>
<organism evidence="7">
    <name type="scientific">Anthurium amnicola</name>
    <dbReference type="NCBI Taxonomy" id="1678845"/>
    <lineage>
        <taxon>Eukaryota</taxon>
        <taxon>Viridiplantae</taxon>
        <taxon>Streptophyta</taxon>
        <taxon>Embryophyta</taxon>
        <taxon>Tracheophyta</taxon>
        <taxon>Spermatophyta</taxon>
        <taxon>Magnoliopsida</taxon>
        <taxon>Liliopsida</taxon>
        <taxon>Araceae</taxon>
        <taxon>Pothoideae</taxon>
        <taxon>Potheae</taxon>
        <taxon>Anthurium</taxon>
    </lineage>
</organism>
<evidence type="ECO:0000256" key="6">
    <source>
        <dbReference type="SAM" id="MobiDB-lite"/>
    </source>
</evidence>
<evidence type="ECO:0000313" key="7">
    <source>
        <dbReference type="EMBL" id="JAT44633.1"/>
    </source>
</evidence>
<dbReference type="SUPFAM" id="SSF48452">
    <property type="entry name" value="TPR-like"/>
    <property type="match status" value="1"/>
</dbReference>
<accession>A0A1D1XQH1</accession>
<keyword evidence="3" id="KW-0677">Repeat</keyword>
<dbReference type="PANTHER" id="PTHR15081">
    <property type="entry name" value="NUCLEAR AUTOANTIGENIC SPERM PROTEIN NASP -RELATED"/>
    <property type="match status" value="1"/>
</dbReference>
<dbReference type="InterPro" id="IPR011990">
    <property type="entry name" value="TPR-like_helical_dom_sf"/>
</dbReference>
<feature type="compositionally biased region" description="Gly residues" evidence="6">
    <location>
        <begin position="72"/>
        <end position="82"/>
    </location>
</feature>
<comment type="subcellular location">
    <subcellularLocation>
        <location evidence="1">Nucleus</location>
    </subcellularLocation>
</comment>
<keyword evidence="5" id="KW-0539">Nucleus</keyword>
<gene>
    <name evidence="7" type="primary">Nasp</name>
    <name evidence="7" type="ORF">g.54737</name>
</gene>
<feature type="region of interest" description="Disordered" evidence="6">
    <location>
        <begin position="1"/>
        <end position="110"/>
    </location>
</feature>
<evidence type="ECO:0000256" key="3">
    <source>
        <dbReference type="ARBA" id="ARBA00022737"/>
    </source>
</evidence>
<dbReference type="GO" id="GO:0034080">
    <property type="term" value="P:CENP-A containing chromatin assembly"/>
    <property type="evidence" value="ECO:0007669"/>
    <property type="project" value="TreeGrafter"/>
</dbReference>
<dbReference type="SMART" id="SM00028">
    <property type="entry name" value="TPR"/>
    <property type="match status" value="3"/>
</dbReference>
<dbReference type="InterPro" id="IPR051730">
    <property type="entry name" value="NASP-like"/>
</dbReference>
<evidence type="ECO:0000256" key="2">
    <source>
        <dbReference type="ARBA" id="ARBA00008402"/>
    </source>
</evidence>
<dbReference type="PANTHER" id="PTHR15081:SF1">
    <property type="entry name" value="NUCLEAR AUTOANTIGENIC SPERM PROTEIN"/>
    <property type="match status" value="1"/>
</dbReference>
<dbReference type="GO" id="GO:0042393">
    <property type="term" value="F:histone binding"/>
    <property type="evidence" value="ECO:0007669"/>
    <property type="project" value="TreeGrafter"/>
</dbReference>
<feature type="compositionally biased region" description="Basic and acidic residues" evidence="6">
    <location>
        <begin position="93"/>
        <end position="104"/>
    </location>
</feature>
<feature type="compositionally biased region" description="Polar residues" evidence="6">
    <location>
        <begin position="168"/>
        <end position="192"/>
    </location>
</feature>